<name>A0A444Y7Q2_ARAHY</name>
<protein>
    <recommendedName>
        <fullName evidence="4">Shugoshin C-terminal domain-containing protein</fullName>
    </recommendedName>
</protein>
<organism evidence="2 3">
    <name type="scientific">Arachis hypogaea</name>
    <name type="common">Peanut</name>
    <dbReference type="NCBI Taxonomy" id="3818"/>
    <lineage>
        <taxon>Eukaryota</taxon>
        <taxon>Viridiplantae</taxon>
        <taxon>Streptophyta</taxon>
        <taxon>Embryophyta</taxon>
        <taxon>Tracheophyta</taxon>
        <taxon>Spermatophyta</taxon>
        <taxon>Magnoliopsida</taxon>
        <taxon>eudicotyledons</taxon>
        <taxon>Gunneridae</taxon>
        <taxon>Pentapetalae</taxon>
        <taxon>rosids</taxon>
        <taxon>fabids</taxon>
        <taxon>Fabales</taxon>
        <taxon>Fabaceae</taxon>
        <taxon>Papilionoideae</taxon>
        <taxon>50 kb inversion clade</taxon>
        <taxon>dalbergioids sensu lato</taxon>
        <taxon>Dalbergieae</taxon>
        <taxon>Pterocarpus clade</taxon>
        <taxon>Arachis</taxon>
    </lineage>
</organism>
<dbReference type="GO" id="GO:0000775">
    <property type="term" value="C:chromosome, centromeric region"/>
    <property type="evidence" value="ECO:0007669"/>
    <property type="project" value="InterPro"/>
</dbReference>
<dbReference type="GO" id="GO:0034090">
    <property type="term" value="P:maintenance of meiotic sister chromatid cohesion"/>
    <property type="evidence" value="ECO:0007669"/>
    <property type="project" value="InterPro"/>
</dbReference>
<sequence length="312" mass="35607">MISHNDQCKPKVWTALSPILMNLMQPITCFIWHPEDQNKYAKIEIGVALEAQTKGTVIKRERSTAKKTIIGSLMRKKLSDITNSSHHLQEQQKPPEDTASSNSADKDCIQQLLKERMTLLKLLAEKNKIIEWTKAEMQMLRGNVQKLQLQNWNLAQSNTHMLGELNLGRERIKALQHELVWRAALFKGTKTNTEVVVEKVEMKNGNLADDGDDEAGKPSPEASYHKQRNMNNRRRSIRRRCKCLHATPSPKNPPKTRQKDKGEPLEELFEIEDGSFVVNVTPSRPKQKAKHVTTQTISASRSSSFRIPFLKS</sequence>
<evidence type="ECO:0000256" key="1">
    <source>
        <dbReference type="SAM" id="MobiDB-lite"/>
    </source>
</evidence>
<evidence type="ECO:0000313" key="3">
    <source>
        <dbReference type="Proteomes" id="UP000289738"/>
    </source>
</evidence>
<comment type="caution">
    <text evidence="2">The sequence shown here is derived from an EMBL/GenBank/DDBJ whole genome shotgun (WGS) entry which is preliminary data.</text>
</comment>
<accession>A0A444Y7Q2</accession>
<dbReference type="InterPro" id="IPR044693">
    <property type="entry name" value="SGO_plant"/>
</dbReference>
<feature type="compositionally biased region" description="Polar residues" evidence="1">
    <location>
        <begin position="292"/>
        <end position="305"/>
    </location>
</feature>
<feature type="region of interest" description="Disordered" evidence="1">
    <location>
        <begin position="282"/>
        <end position="312"/>
    </location>
</feature>
<dbReference type="PANTHER" id="PTHR34373">
    <property type="entry name" value="SHUGOSHIN 2"/>
    <property type="match status" value="1"/>
</dbReference>
<dbReference type="STRING" id="3818.A0A444Y7Q2"/>
<dbReference type="Proteomes" id="UP000289738">
    <property type="component" value="Chromosome B08"/>
</dbReference>
<proteinExistence type="predicted"/>
<reference evidence="2 3" key="1">
    <citation type="submission" date="2019-01" db="EMBL/GenBank/DDBJ databases">
        <title>Sequencing of cultivated peanut Arachis hypogaea provides insights into genome evolution and oil improvement.</title>
        <authorList>
            <person name="Chen X."/>
        </authorList>
    </citation>
    <scope>NUCLEOTIDE SEQUENCE [LARGE SCALE GENOMIC DNA]</scope>
    <source>
        <strain evidence="3">cv. Fuhuasheng</strain>
        <tissue evidence="2">Leaves</tissue>
    </source>
</reference>
<evidence type="ECO:0008006" key="4">
    <source>
        <dbReference type="Google" id="ProtNLM"/>
    </source>
</evidence>
<dbReference type="AlphaFoldDB" id="A0A444Y7Q2"/>
<keyword evidence="3" id="KW-1185">Reference proteome</keyword>
<feature type="compositionally biased region" description="Basic and acidic residues" evidence="1">
    <location>
        <begin position="87"/>
        <end position="96"/>
    </location>
</feature>
<dbReference type="PANTHER" id="PTHR34373:SF8">
    <property type="entry name" value="SHUGOSHIN"/>
    <property type="match status" value="1"/>
</dbReference>
<feature type="compositionally biased region" description="Basic residues" evidence="1">
    <location>
        <begin position="225"/>
        <end position="243"/>
    </location>
</feature>
<gene>
    <name evidence="2" type="ORF">Ahy_B08g094016</name>
</gene>
<evidence type="ECO:0000313" key="2">
    <source>
        <dbReference type="EMBL" id="RYQ97943.1"/>
    </source>
</evidence>
<feature type="region of interest" description="Disordered" evidence="1">
    <location>
        <begin position="83"/>
        <end position="104"/>
    </location>
</feature>
<dbReference type="EMBL" id="SDMP01000018">
    <property type="protein sequence ID" value="RYQ97943.1"/>
    <property type="molecule type" value="Genomic_DNA"/>
</dbReference>
<feature type="region of interest" description="Disordered" evidence="1">
    <location>
        <begin position="205"/>
        <end position="266"/>
    </location>
</feature>
<dbReference type="GO" id="GO:0045144">
    <property type="term" value="P:meiotic sister chromatid segregation"/>
    <property type="evidence" value="ECO:0007669"/>
    <property type="project" value="InterPro"/>
</dbReference>